<dbReference type="AlphaFoldDB" id="A0A3E4UVI7"/>
<dbReference type="InterPro" id="IPR035069">
    <property type="entry name" value="TTHA1013/TTHA0281-like"/>
</dbReference>
<reference evidence="2" key="2">
    <citation type="submission" date="2021-10" db="EMBL/GenBank/DDBJ databases">
        <title>Collection of gut derived symbiotic bacterial strains cultured from healthy donors.</title>
        <authorList>
            <person name="Lin H."/>
            <person name="Littmann E."/>
            <person name="Claire K."/>
            <person name="Pamer E."/>
        </authorList>
    </citation>
    <scope>NUCLEOTIDE SEQUENCE</scope>
    <source>
        <strain evidence="3">MSK.23.18</strain>
        <strain evidence="2">MSK.23.4</strain>
    </source>
</reference>
<gene>
    <name evidence="4" type="ORF">DXC31_16885</name>
    <name evidence="3" type="ORF">LIQ08_08090</name>
    <name evidence="2" type="ORF">LIQ10_17780</name>
</gene>
<reference evidence="4 5" key="1">
    <citation type="submission" date="2018-08" db="EMBL/GenBank/DDBJ databases">
        <title>A genome reference for cultivated species of the human gut microbiota.</title>
        <authorList>
            <person name="Zou Y."/>
            <person name="Xue W."/>
            <person name="Luo G."/>
        </authorList>
    </citation>
    <scope>NUCLEOTIDE SEQUENCE [LARGE SCALE GENOMIC DNA]</scope>
    <source>
        <strain evidence="4 5">TF01-20-2</strain>
    </source>
</reference>
<evidence type="ECO:0000313" key="3">
    <source>
        <dbReference type="EMBL" id="MCB5619122.1"/>
    </source>
</evidence>
<dbReference type="Pfam" id="PF15919">
    <property type="entry name" value="HicB_lk_antitox"/>
    <property type="match status" value="1"/>
</dbReference>
<dbReference type="InterPro" id="IPR031807">
    <property type="entry name" value="HicB-like"/>
</dbReference>
<comment type="caution">
    <text evidence="4">The sequence shown here is derived from an EMBL/GenBank/DDBJ whole genome shotgun (WGS) entry which is preliminary data.</text>
</comment>
<dbReference type="SUPFAM" id="SSF143100">
    <property type="entry name" value="TTHA1013/TTHA0281-like"/>
    <property type="match status" value="1"/>
</dbReference>
<sequence length="136" mass="15257">MYRKKNAYPIVISKEADGFYYVEIPDFNIATQGKDIADSMEMARDAIGLMGIDFIDDGKEIPQPNSTPIKPSKNDIVTLVDVDFGEYRKKADNKAVKKNCTIPYWLNVEAEKAGINYSKVLQDAIINILGLKKNAH</sequence>
<dbReference type="EMBL" id="JAJBNC010000047">
    <property type="protein sequence ID" value="MCB5495557.1"/>
    <property type="molecule type" value="Genomic_DNA"/>
</dbReference>
<evidence type="ECO:0000259" key="1">
    <source>
        <dbReference type="Pfam" id="PF15919"/>
    </source>
</evidence>
<dbReference type="EMBL" id="JAJBOM010000009">
    <property type="protein sequence ID" value="MCB5619122.1"/>
    <property type="molecule type" value="Genomic_DNA"/>
</dbReference>
<evidence type="ECO:0000313" key="5">
    <source>
        <dbReference type="Proteomes" id="UP000260808"/>
    </source>
</evidence>
<protein>
    <submittedName>
        <fullName evidence="4">HicB family protein</fullName>
    </submittedName>
    <submittedName>
        <fullName evidence="2">Type II toxin-antitoxin system HicB family antitoxin</fullName>
    </submittedName>
</protein>
<proteinExistence type="predicted"/>
<evidence type="ECO:0000313" key="2">
    <source>
        <dbReference type="EMBL" id="MCB5495557.1"/>
    </source>
</evidence>
<organism evidence="4 5">
    <name type="scientific">Mediterraneibacter gnavus</name>
    <name type="common">Ruminococcus gnavus</name>
    <dbReference type="NCBI Taxonomy" id="33038"/>
    <lineage>
        <taxon>Bacteria</taxon>
        <taxon>Bacillati</taxon>
        <taxon>Bacillota</taxon>
        <taxon>Clostridia</taxon>
        <taxon>Lachnospirales</taxon>
        <taxon>Lachnospiraceae</taxon>
        <taxon>Mediterraneibacter</taxon>
    </lineage>
</organism>
<name>A0A3E4UVI7_MEDGN</name>
<dbReference type="Proteomes" id="UP000260808">
    <property type="component" value="Unassembled WGS sequence"/>
</dbReference>
<dbReference type="Proteomes" id="UP001297422">
    <property type="component" value="Unassembled WGS sequence"/>
</dbReference>
<dbReference type="RefSeq" id="WP_064786277.1">
    <property type="nucleotide sequence ID" value="NZ_JAAIMT010000050.1"/>
</dbReference>
<accession>A0A3E4UVI7</accession>
<dbReference type="Gene3D" id="3.30.160.250">
    <property type="match status" value="1"/>
</dbReference>
<dbReference type="EMBL" id="QSSX01000077">
    <property type="protein sequence ID" value="RGM16609.1"/>
    <property type="molecule type" value="Genomic_DNA"/>
</dbReference>
<evidence type="ECO:0000313" key="4">
    <source>
        <dbReference type="EMBL" id="RGM16609.1"/>
    </source>
</evidence>
<feature type="domain" description="HicB-like antitoxin of toxin-antitoxin system" evidence="1">
    <location>
        <begin position="8"/>
        <end position="106"/>
    </location>
</feature>
<dbReference type="Proteomes" id="UP001297370">
    <property type="component" value="Unassembled WGS sequence"/>
</dbReference>